<dbReference type="HOGENOM" id="CLU_1077351_0_0_11"/>
<protein>
    <recommendedName>
        <fullName evidence="5">Lipoprotein</fullName>
    </recommendedName>
</protein>
<dbReference type="KEGG" id="sgr:SGR_1180"/>
<name>B1VV25_STRGG</name>
<evidence type="ECO:0000256" key="2">
    <source>
        <dbReference type="SAM" id="SignalP"/>
    </source>
</evidence>
<sequence length="283" mass="29575">MMKLMLVGTRVAAVAAAGALLAGCGGSASKGGDGPGPEPSGSERQGGPAADGEKTGASGKPDGKESTLPGALPSAYTFTPNPARVPKDADQARRLTREAALGENDWTAGMVRHTPYESGGSWPVLPDSCVWTRSALPSGVLDSFTRRLDIPARDGRGRVQGAVTVTVHRSVAGAEEEIKDTVQESFRCPEQELGGGQRLSGLMSLRFDQKDVRNADASLFEAGKYTGPESGGTQDYVWTKSRIGPVTTAVSVKGAKGYRNSDLLRIAAEGGAKVLYRVELELT</sequence>
<evidence type="ECO:0000313" key="3">
    <source>
        <dbReference type="EMBL" id="BAG18009.1"/>
    </source>
</evidence>
<accession>B1VV25</accession>
<keyword evidence="2" id="KW-0732">Signal</keyword>
<evidence type="ECO:0000313" key="4">
    <source>
        <dbReference type="Proteomes" id="UP000001685"/>
    </source>
</evidence>
<dbReference type="Proteomes" id="UP000001685">
    <property type="component" value="Chromosome"/>
</dbReference>
<feature type="compositionally biased region" description="Low complexity" evidence="1">
    <location>
        <begin position="39"/>
        <end position="48"/>
    </location>
</feature>
<feature type="chain" id="PRO_5038739502" description="Lipoprotein" evidence="2">
    <location>
        <begin position="23"/>
        <end position="283"/>
    </location>
</feature>
<dbReference type="PROSITE" id="PS51257">
    <property type="entry name" value="PROKAR_LIPOPROTEIN"/>
    <property type="match status" value="1"/>
</dbReference>
<evidence type="ECO:0000256" key="1">
    <source>
        <dbReference type="SAM" id="MobiDB-lite"/>
    </source>
</evidence>
<dbReference type="EMBL" id="AP009493">
    <property type="protein sequence ID" value="BAG18009.1"/>
    <property type="molecule type" value="Genomic_DNA"/>
</dbReference>
<evidence type="ECO:0008006" key="5">
    <source>
        <dbReference type="Google" id="ProtNLM"/>
    </source>
</evidence>
<organism evidence="3 4">
    <name type="scientific">Streptomyces griseus subsp. griseus (strain JCM 4626 / CBS 651.72 / NBRC 13350 / KCC S-0626 / ISP 5235)</name>
    <dbReference type="NCBI Taxonomy" id="455632"/>
    <lineage>
        <taxon>Bacteria</taxon>
        <taxon>Bacillati</taxon>
        <taxon>Actinomycetota</taxon>
        <taxon>Actinomycetes</taxon>
        <taxon>Kitasatosporales</taxon>
        <taxon>Streptomycetaceae</taxon>
        <taxon>Streptomyces</taxon>
    </lineage>
</organism>
<feature type="region of interest" description="Disordered" evidence="1">
    <location>
        <begin position="25"/>
        <end position="87"/>
    </location>
</feature>
<reference evidence="4" key="1">
    <citation type="journal article" date="2008" name="J. Bacteriol.">
        <title>Genome sequence of the streptomycin-producing microorganism Streptomyces griseus IFO 13350.</title>
        <authorList>
            <person name="Ohnishi Y."/>
            <person name="Ishikawa J."/>
            <person name="Hara H."/>
            <person name="Suzuki H."/>
            <person name="Ikenoya M."/>
            <person name="Ikeda H."/>
            <person name="Yamashita A."/>
            <person name="Hattori M."/>
            <person name="Horinouchi S."/>
        </authorList>
    </citation>
    <scope>NUCLEOTIDE SEQUENCE [LARGE SCALE GENOMIC DNA]</scope>
    <source>
        <strain evidence="4">JCM 4626 / NBRC 13350</strain>
    </source>
</reference>
<proteinExistence type="predicted"/>
<gene>
    <name evidence="3" type="ordered locus">SGR_1180</name>
</gene>
<feature type="compositionally biased region" description="Gly residues" evidence="1">
    <location>
        <begin position="25"/>
        <end position="35"/>
    </location>
</feature>
<feature type="signal peptide" evidence="2">
    <location>
        <begin position="1"/>
        <end position="22"/>
    </location>
</feature>
<dbReference type="AlphaFoldDB" id="B1VV25"/>
<dbReference type="eggNOG" id="ENOG5031EYJ">
    <property type="taxonomic scope" value="Bacteria"/>
</dbReference>